<keyword evidence="3 8" id="KW-0808">Transferase</keyword>
<evidence type="ECO:0000256" key="3">
    <source>
        <dbReference type="ARBA" id="ARBA00022679"/>
    </source>
</evidence>
<accession>I0UY34</accession>
<dbReference type="Pfam" id="PF14765">
    <property type="entry name" value="PS-DH"/>
    <property type="match status" value="1"/>
</dbReference>
<dbReference type="InterPro" id="IPR057326">
    <property type="entry name" value="KR_dom"/>
</dbReference>
<dbReference type="InterPro" id="IPR020806">
    <property type="entry name" value="PKS_PP-bd"/>
</dbReference>
<dbReference type="SMART" id="SM01294">
    <property type="entry name" value="PKS_PP_betabranch"/>
    <property type="match status" value="1"/>
</dbReference>
<dbReference type="STRING" id="882086.SacxiDRAFT_0511"/>
<evidence type="ECO:0000256" key="2">
    <source>
        <dbReference type="ARBA" id="ARBA00022553"/>
    </source>
</evidence>
<evidence type="ECO:0000256" key="4">
    <source>
        <dbReference type="ARBA" id="ARBA00022737"/>
    </source>
</evidence>
<dbReference type="Gene3D" id="3.30.70.3290">
    <property type="match status" value="1"/>
</dbReference>
<dbReference type="Pfam" id="PF00550">
    <property type="entry name" value="PP-binding"/>
    <property type="match status" value="1"/>
</dbReference>
<dbReference type="InterPro" id="IPR042104">
    <property type="entry name" value="PKS_dehydratase_sf"/>
</dbReference>
<proteinExistence type="predicted"/>
<dbReference type="GO" id="GO:0031177">
    <property type="term" value="F:phosphopantetheine binding"/>
    <property type="evidence" value="ECO:0007669"/>
    <property type="project" value="InterPro"/>
</dbReference>
<dbReference type="InterPro" id="IPR001227">
    <property type="entry name" value="Ac_transferase_dom_sf"/>
</dbReference>
<feature type="active site" description="Proton acceptor; for dehydratase activity" evidence="5">
    <location>
        <position position="206"/>
    </location>
</feature>
<feature type="region of interest" description="C-terminal hotdog fold" evidence="5">
    <location>
        <begin position="308"/>
        <end position="452"/>
    </location>
</feature>
<dbReference type="Pfam" id="PF21089">
    <property type="entry name" value="PKS_DH_N"/>
    <property type="match status" value="1"/>
</dbReference>
<dbReference type="PROSITE" id="PS52019">
    <property type="entry name" value="PKS_MFAS_DH"/>
    <property type="match status" value="1"/>
</dbReference>
<dbReference type="SUPFAM" id="SSF52151">
    <property type="entry name" value="FabD/lysophospholipase-like"/>
    <property type="match status" value="1"/>
</dbReference>
<dbReference type="InterPro" id="IPR014043">
    <property type="entry name" value="Acyl_transferase_dom"/>
</dbReference>
<dbReference type="Pfam" id="PF22953">
    <property type="entry name" value="SpnB_Rossmann"/>
    <property type="match status" value="1"/>
</dbReference>
<keyword evidence="4" id="KW-0677">Repeat</keyword>
<dbReference type="InterPro" id="IPR036736">
    <property type="entry name" value="ACP-like_sf"/>
</dbReference>
<dbReference type="InterPro" id="IPR016035">
    <property type="entry name" value="Acyl_Trfase/lysoPLipase"/>
</dbReference>
<name>I0UY34_9PSEU</name>
<dbReference type="InterPro" id="IPR009081">
    <property type="entry name" value="PP-bd_ACP"/>
</dbReference>
<reference evidence="8 9" key="1">
    <citation type="submission" date="2012-01" db="EMBL/GenBank/DDBJ databases">
        <title>Improved High-Quality Draft sequence of Saccharomonospora xinjiangensis XJ-54.</title>
        <authorList>
            <consortium name="US DOE Joint Genome Institute"/>
            <person name="Lucas S."/>
            <person name="Han J."/>
            <person name="Lapidus A."/>
            <person name="Cheng J.-F."/>
            <person name="Goodwin L."/>
            <person name="Pitluck S."/>
            <person name="Peters L."/>
            <person name="Mikhailova N."/>
            <person name="Teshima H."/>
            <person name="Detter J.C."/>
            <person name="Han C."/>
            <person name="Tapia R."/>
            <person name="Land M."/>
            <person name="Hauser L."/>
            <person name="Kyrpides N."/>
            <person name="Ivanova N."/>
            <person name="Pagani I."/>
            <person name="Brambilla E.-M."/>
            <person name="Klenk H.-P."/>
            <person name="Woyke T."/>
        </authorList>
    </citation>
    <scope>NUCLEOTIDE SEQUENCE [LARGE SCALE GENOMIC DNA]</scope>
    <source>
        <strain evidence="8 9">XJ-54</strain>
    </source>
</reference>
<dbReference type="PANTHER" id="PTHR43775">
    <property type="entry name" value="FATTY ACID SYNTHASE"/>
    <property type="match status" value="1"/>
</dbReference>
<keyword evidence="1" id="KW-0596">Phosphopantetheine</keyword>
<dbReference type="PROSITE" id="PS50075">
    <property type="entry name" value="CARRIER"/>
    <property type="match status" value="1"/>
</dbReference>
<organism evidence="8 9">
    <name type="scientific">Saccharomonospora xinjiangensis XJ-54</name>
    <dbReference type="NCBI Taxonomy" id="882086"/>
    <lineage>
        <taxon>Bacteria</taxon>
        <taxon>Bacillati</taxon>
        <taxon>Actinomycetota</taxon>
        <taxon>Actinomycetes</taxon>
        <taxon>Pseudonocardiales</taxon>
        <taxon>Pseudonocardiaceae</taxon>
        <taxon>Saccharomonospora</taxon>
    </lineage>
</organism>
<dbReference type="SMART" id="SM00823">
    <property type="entry name" value="PKS_PP"/>
    <property type="match status" value="1"/>
</dbReference>
<dbReference type="InterPro" id="IPR050091">
    <property type="entry name" value="PKS_NRPS_Biosynth_Enz"/>
</dbReference>
<dbReference type="Pfam" id="PF08659">
    <property type="entry name" value="KR"/>
    <property type="match status" value="1"/>
</dbReference>
<dbReference type="GO" id="GO:0006633">
    <property type="term" value="P:fatty acid biosynthetic process"/>
    <property type="evidence" value="ECO:0007669"/>
    <property type="project" value="TreeGrafter"/>
</dbReference>
<dbReference type="Gene3D" id="3.40.366.10">
    <property type="entry name" value="Malonyl-Coenzyme A Acyl Carrier Protein, domain 2"/>
    <property type="match status" value="1"/>
</dbReference>
<dbReference type="Gene3D" id="3.40.50.720">
    <property type="entry name" value="NAD(P)-binding Rossmann-like Domain"/>
    <property type="match status" value="1"/>
</dbReference>
<keyword evidence="9" id="KW-1185">Reference proteome</keyword>
<dbReference type="FunFam" id="1.10.1200.10:FF:000007">
    <property type="entry name" value="Probable polyketide synthase pks17"/>
    <property type="match status" value="1"/>
</dbReference>
<dbReference type="SMART" id="SM00827">
    <property type="entry name" value="PKS_AT"/>
    <property type="match status" value="1"/>
</dbReference>
<dbReference type="PANTHER" id="PTHR43775:SF51">
    <property type="entry name" value="INACTIVE PHENOLPHTHIOCEROL SYNTHESIS POLYKETIDE SYNTHASE TYPE I PKS1-RELATED"/>
    <property type="match status" value="1"/>
</dbReference>
<dbReference type="AlphaFoldDB" id="I0UY34"/>
<keyword evidence="2" id="KW-0597">Phosphoprotein</keyword>
<dbReference type="SMART" id="SM00822">
    <property type="entry name" value="PKS_KR"/>
    <property type="match status" value="1"/>
</dbReference>
<dbReference type="InterPro" id="IPR036291">
    <property type="entry name" value="NAD(P)-bd_dom_sf"/>
</dbReference>
<dbReference type="Pfam" id="PF00698">
    <property type="entry name" value="Acyl_transf_1"/>
    <property type="match status" value="1"/>
</dbReference>
<evidence type="ECO:0000256" key="5">
    <source>
        <dbReference type="PROSITE-ProRule" id="PRU01363"/>
    </source>
</evidence>
<dbReference type="SMART" id="SM00826">
    <property type="entry name" value="PKS_DH"/>
    <property type="match status" value="1"/>
</dbReference>
<dbReference type="InterPro" id="IPR013968">
    <property type="entry name" value="PKS_KR"/>
</dbReference>
<feature type="domain" description="PKS/mFAS DH" evidence="7">
    <location>
        <begin position="174"/>
        <end position="452"/>
    </location>
</feature>
<feature type="region of interest" description="N-terminal hotdog fold" evidence="5">
    <location>
        <begin position="174"/>
        <end position="296"/>
    </location>
</feature>
<evidence type="ECO:0000313" key="8">
    <source>
        <dbReference type="EMBL" id="EID52787.1"/>
    </source>
</evidence>
<dbReference type="Proteomes" id="UP000004691">
    <property type="component" value="Unassembled WGS sequence"/>
</dbReference>
<dbReference type="SUPFAM" id="SSF51735">
    <property type="entry name" value="NAD(P)-binding Rossmann-fold domains"/>
    <property type="match status" value="2"/>
</dbReference>
<evidence type="ECO:0000313" key="9">
    <source>
        <dbReference type="Proteomes" id="UP000004691"/>
    </source>
</evidence>
<keyword evidence="8" id="KW-0012">Acyltransferase</keyword>
<dbReference type="InterPro" id="IPR049552">
    <property type="entry name" value="PKS_DH_N"/>
</dbReference>
<feature type="domain" description="Carrier" evidence="6">
    <location>
        <begin position="941"/>
        <end position="1016"/>
    </location>
</feature>
<protein>
    <submittedName>
        <fullName evidence="8">Acyltransferase family protein,phosphopantetheine-containing protein</fullName>
    </submittedName>
</protein>
<dbReference type="InterPro" id="IPR049551">
    <property type="entry name" value="PKS_DH_C"/>
</dbReference>
<dbReference type="GO" id="GO:0004312">
    <property type="term" value="F:fatty acid synthase activity"/>
    <property type="evidence" value="ECO:0007669"/>
    <property type="project" value="TreeGrafter"/>
</dbReference>
<sequence>MDYASHSDQVGLVRDELLSVLSSVVPRSSSVPFFSTVTGGWLDTAELGAEYWYRNLRETVRFSDAIETLTAQGHRSFVECSPHPVLTMAIQETSEDAVALGTLRRDDGDLDRFLRSLGEAHTRGVEVDWSAVIGDPGGPAISLPTYAFQHERYWPQPTTRPGDPAGLGQIAAGHPLLGATVHPADGGGRILTGSLSAATHPWLADHSVLDTVIVPGSAFVELALRAGRELGHDRIDELTLEAPLVLEGDTAYDLQVSVTGESGTSEVSIHSRPSGAVEENWTRHASATLTHGTEPAASPEGQWPPQGAVPLAAEDLYQRLADSGIDYGPAFQGLRAAWQLGDAEILADVQLPESEAADAGRYGLHPALLDAALHGMGLGSVFTTPEDTSSGGSVAFSWSGVSLHASGATSVRVRLAPAGDNAVSVRIADAAGAAVASVESLVMRPVSADQLGGGGRLPRNSLFRLTWPEQPLPADAFHRIALVGPDTWNWAPWLSTGEHSGVFPTPGALADAVAAGTAQRPDIIVTTVTTVPGDPASSGDDVPAEVRDALADVLGTVRAWLSDDRLADTRLAVVTRRAIPAGPEAEPELPAASVWGLLRSAQSEHPDRIVVVDIEDEKSDIGLLPAAVAGAEPQLAIRAGRLLAPRLTRAEPAEATGFGFTEHDTVLITGASGGLGRLVARHLATAHGVRHLVLLSRRGDQAEGAGELAADLVEAGAEVTFAACDVADPAAVAAVLDAIPADRPLAGVVHTAGVVDDGLVESLGTGQVDRVLRPKADGAWNLHRLTGELDLKAFILFSSGATTFGGPGQGAYAAANAFLDALAVLRRARGLSATSLAWGVWSESNGMGSRLDETALARMARNGALPLSVAEGLALLDATHGLDHAALVPVRLDLAALRELGDTLPPMVRELVPTPARKTAAGDSATLLRTLAALGEADRRRELLDTVRANAAAVLGHASASAVDPERSFLEQGFDSLTAVELRNRVTRITGARLRATLIFDFPTPSRLTEHLLEQLDLDSASVPAPSMSGTDTEDTVLDQLDRLSRALPSAVSDDDSRRRVAARLRDLLRSCGEPSGSGGDLDTASDDELFALVDNEFERGVEIA</sequence>
<dbReference type="CDD" id="cd08956">
    <property type="entry name" value="KR_3_FAS_SDR_x"/>
    <property type="match status" value="1"/>
</dbReference>
<evidence type="ECO:0000256" key="1">
    <source>
        <dbReference type="ARBA" id="ARBA00022450"/>
    </source>
</evidence>
<dbReference type="EMBL" id="JH636049">
    <property type="protein sequence ID" value="EID52787.1"/>
    <property type="molecule type" value="Genomic_DNA"/>
</dbReference>
<dbReference type="InterPro" id="IPR049900">
    <property type="entry name" value="PKS_mFAS_DH"/>
</dbReference>
<evidence type="ECO:0000259" key="7">
    <source>
        <dbReference type="PROSITE" id="PS52019"/>
    </source>
</evidence>
<dbReference type="HOGENOM" id="CLU_000022_35_1_11"/>
<dbReference type="InterPro" id="IPR055123">
    <property type="entry name" value="SpnB-like_Rossmann"/>
</dbReference>
<dbReference type="InterPro" id="IPR020807">
    <property type="entry name" value="PKS_DH"/>
</dbReference>
<dbReference type="SUPFAM" id="SSF47336">
    <property type="entry name" value="ACP-like"/>
    <property type="match status" value="1"/>
</dbReference>
<dbReference type="Gene3D" id="1.10.1200.10">
    <property type="entry name" value="ACP-like"/>
    <property type="match status" value="1"/>
</dbReference>
<dbReference type="Gene3D" id="3.10.129.110">
    <property type="entry name" value="Polyketide synthase dehydratase"/>
    <property type="match status" value="1"/>
</dbReference>
<feature type="active site" description="Proton donor; for dehydratase activity" evidence="5">
    <location>
        <position position="370"/>
    </location>
</feature>
<dbReference type="eggNOG" id="COG3321">
    <property type="taxonomic scope" value="Bacteria"/>
</dbReference>
<gene>
    <name evidence="8" type="ORF">SacxiDRAFT_0511</name>
</gene>
<evidence type="ECO:0000259" key="6">
    <source>
        <dbReference type="PROSITE" id="PS50075"/>
    </source>
</evidence>